<dbReference type="Pfam" id="PF03364">
    <property type="entry name" value="Polyketide_cyc"/>
    <property type="match status" value="1"/>
</dbReference>
<dbReference type="AlphaFoldDB" id="A0A9D4WM58"/>
<evidence type="ECO:0000313" key="5">
    <source>
        <dbReference type="EMBL" id="KAI5404325.1"/>
    </source>
</evidence>
<dbReference type="Gramene" id="Psat5g043040.1">
    <property type="protein sequence ID" value="Psat5g043040.1.cds"/>
    <property type="gene ID" value="Psat5g043040"/>
</dbReference>
<dbReference type="GO" id="GO:0045333">
    <property type="term" value="P:cellular respiration"/>
    <property type="evidence" value="ECO:0007669"/>
    <property type="project" value="InterPro"/>
</dbReference>
<evidence type="ECO:0000256" key="2">
    <source>
        <dbReference type="ARBA" id="ARBA00011814"/>
    </source>
</evidence>
<keyword evidence="6" id="KW-1185">Reference proteome</keyword>
<dbReference type="GO" id="GO:0048039">
    <property type="term" value="F:ubiquinone binding"/>
    <property type="evidence" value="ECO:0007669"/>
    <property type="project" value="InterPro"/>
</dbReference>
<comment type="similarity">
    <text evidence="1">Belongs to the COQ10 family.</text>
</comment>
<organism evidence="5 6">
    <name type="scientific">Pisum sativum</name>
    <name type="common">Garden pea</name>
    <name type="synonym">Lathyrus oleraceus</name>
    <dbReference type="NCBI Taxonomy" id="3888"/>
    <lineage>
        <taxon>Eukaryota</taxon>
        <taxon>Viridiplantae</taxon>
        <taxon>Streptophyta</taxon>
        <taxon>Embryophyta</taxon>
        <taxon>Tracheophyta</taxon>
        <taxon>Spermatophyta</taxon>
        <taxon>Magnoliopsida</taxon>
        <taxon>eudicotyledons</taxon>
        <taxon>Gunneridae</taxon>
        <taxon>Pentapetalae</taxon>
        <taxon>rosids</taxon>
        <taxon>fabids</taxon>
        <taxon>Fabales</taxon>
        <taxon>Fabaceae</taxon>
        <taxon>Papilionoideae</taxon>
        <taxon>50 kb inversion clade</taxon>
        <taxon>NPAAA clade</taxon>
        <taxon>Hologalegina</taxon>
        <taxon>IRL clade</taxon>
        <taxon>Fabeae</taxon>
        <taxon>Lathyrus</taxon>
    </lineage>
</organism>
<dbReference type="Proteomes" id="UP001058974">
    <property type="component" value="Chromosome 5"/>
</dbReference>
<comment type="caution">
    <text evidence="5">The sequence shown here is derived from an EMBL/GenBank/DDBJ whole genome shotgun (WGS) entry which is preliminary data.</text>
</comment>
<dbReference type="SUPFAM" id="SSF55961">
    <property type="entry name" value="Bet v1-like"/>
    <property type="match status" value="1"/>
</dbReference>
<gene>
    <name evidence="5" type="ORF">KIW84_051470</name>
</gene>
<feature type="domain" description="Coenzyme Q-binding protein COQ10 START" evidence="4">
    <location>
        <begin position="104"/>
        <end position="230"/>
    </location>
</feature>
<protein>
    <recommendedName>
        <fullName evidence="4">Coenzyme Q-binding protein COQ10 START domain-containing protein</fullName>
    </recommendedName>
</protein>
<dbReference type="CDD" id="cd07813">
    <property type="entry name" value="COQ10p_like"/>
    <property type="match status" value="1"/>
</dbReference>
<dbReference type="InterPro" id="IPR023393">
    <property type="entry name" value="START-like_dom_sf"/>
</dbReference>
<evidence type="ECO:0000259" key="4">
    <source>
        <dbReference type="Pfam" id="PF03364"/>
    </source>
</evidence>
<reference evidence="5 6" key="1">
    <citation type="journal article" date="2022" name="Nat. Genet.">
        <title>Improved pea reference genome and pan-genome highlight genomic features and evolutionary characteristics.</title>
        <authorList>
            <person name="Yang T."/>
            <person name="Liu R."/>
            <person name="Luo Y."/>
            <person name="Hu S."/>
            <person name="Wang D."/>
            <person name="Wang C."/>
            <person name="Pandey M.K."/>
            <person name="Ge S."/>
            <person name="Xu Q."/>
            <person name="Li N."/>
            <person name="Li G."/>
            <person name="Huang Y."/>
            <person name="Saxena R.K."/>
            <person name="Ji Y."/>
            <person name="Li M."/>
            <person name="Yan X."/>
            <person name="He Y."/>
            <person name="Liu Y."/>
            <person name="Wang X."/>
            <person name="Xiang C."/>
            <person name="Varshney R.K."/>
            <person name="Ding H."/>
            <person name="Gao S."/>
            <person name="Zong X."/>
        </authorList>
    </citation>
    <scope>NUCLEOTIDE SEQUENCE [LARGE SCALE GENOMIC DNA]</scope>
    <source>
        <strain evidence="5 6">cv. Zhongwan 6</strain>
    </source>
</reference>
<evidence type="ECO:0000256" key="1">
    <source>
        <dbReference type="ARBA" id="ARBA00006885"/>
    </source>
</evidence>
<dbReference type="GO" id="GO:0005739">
    <property type="term" value="C:mitochondrion"/>
    <property type="evidence" value="ECO:0007669"/>
    <property type="project" value="TreeGrafter"/>
</dbReference>
<dbReference type="PANTHER" id="PTHR12901:SF10">
    <property type="entry name" value="COENZYME Q-BINDING PROTEIN COQ10, MITOCHONDRIAL"/>
    <property type="match status" value="1"/>
</dbReference>
<dbReference type="InterPro" id="IPR005031">
    <property type="entry name" value="COQ10_START"/>
</dbReference>
<evidence type="ECO:0000313" key="6">
    <source>
        <dbReference type="Proteomes" id="UP001058974"/>
    </source>
</evidence>
<accession>A0A9D4WM58</accession>
<comment type="function">
    <text evidence="3">Required for the function of coenzyme Q in the respiratory chain. May serve as a chaperone or may be involved in the transport of Q6 from its site of synthesis to the catalytic sites of the respiratory complexes.</text>
</comment>
<dbReference type="InterPro" id="IPR044996">
    <property type="entry name" value="COQ10-like"/>
</dbReference>
<proteinExistence type="inferred from homology"/>
<dbReference type="Gramene" id="PSAT_LOCUS23657_t1">
    <property type="protein sequence ID" value="CAL5204676.1"/>
    <property type="gene ID" value="PSAT_LOCUS23657"/>
</dbReference>
<dbReference type="EMBL" id="JAMSHJ010000005">
    <property type="protein sequence ID" value="KAI5404325.1"/>
    <property type="molecule type" value="Genomic_DNA"/>
</dbReference>
<dbReference type="OrthoDB" id="292693at2759"/>
<comment type="subunit">
    <text evidence="2">Interacts with coenzyme Q.</text>
</comment>
<name>A0A9D4WM58_PEA</name>
<dbReference type="Gramene" id="Psat05G0147000-T1">
    <property type="protein sequence ID" value="KAI5404325.1"/>
    <property type="gene ID" value="KIW84_051470"/>
</dbReference>
<evidence type="ECO:0000256" key="3">
    <source>
        <dbReference type="ARBA" id="ARBA00024947"/>
    </source>
</evidence>
<dbReference type="Gene3D" id="3.30.530.20">
    <property type="match status" value="1"/>
</dbReference>
<dbReference type="PANTHER" id="PTHR12901">
    <property type="entry name" value="SPERM PROTEIN HOMOLOG"/>
    <property type="match status" value="1"/>
</dbReference>
<sequence length="253" mass="28792">MPPFLSTSKALRSLATRKSGFNQLIRSSKSSENFDGCRCFSTIVSRDTHQTLPFASSGIRFFSFLRNLDSYSSNSIQSRRFIGFGGDGAENVLSKTYEEKRVLGYSPEQLFDVVAAVDFYHGFVPWCQRSEIVKRNPDGSFDAELEIGFKFLVESYVSHVELDRPNRIKTTVSKSTLFDHLINLWEFSPGPVPGTCNLYFLVDFKFQSPLYSQVASMFFKEVASRMVGSFTERCRLIYGPEVRVLENSYGQRT</sequence>